<feature type="compositionally biased region" description="Polar residues" evidence="1">
    <location>
        <begin position="384"/>
        <end position="394"/>
    </location>
</feature>
<accession>A0ABD6C1F8</accession>
<dbReference type="EMBL" id="JBHUDB010000009">
    <property type="protein sequence ID" value="MFD1571229.1"/>
    <property type="molecule type" value="Genomic_DNA"/>
</dbReference>
<dbReference type="InterPro" id="IPR027417">
    <property type="entry name" value="P-loop_NTPase"/>
</dbReference>
<dbReference type="Proteomes" id="UP001597185">
    <property type="component" value="Unassembled WGS sequence"/>
</dbReference>
<sequence>MTHAYRTALTSELEPPSCPVAELPAPTRRKEARAVMATIREIRDRGVDIRDIVVVARDLAPYEQPLTRAAIQYGVTPVFWTQLRVTRTEPFALIAALCTLFADGDVAATSLLAPLTQRWAPPTEAAGWPLGQSTIHSLLEALPSGRRSIAEWAETVQTHTTDERLTTYCDWLQAKFEPEPTPDTVEAALTPAIAAYREMSVPARQQADAPALMATETAARATVRVTRLVEQVTHKYDEWLADGTVSRSWDAVRELCELLATQRPGRREHSNARAIDIMEANDVWALSVPYIIAVGATAAEWPAQTDSVVPSELQEAVLSGAGATDIVAPRTAWGDGRDRDHFADAMRAAERGVIMTRFTQTGDGDDVQPSPFLASLDMETVSGQARTQLVSTTPQLPPEIAALLPPSGESDPAPSETADNE</sequence>
<dbReference type="SUPFAM" id="SSF52540">
    <property type="entry name" value="P-loop containing nucleoside triphosphate hydrolases"/>
    <property type="match status" value="1"/>
</dbReference>
<name>A0ABD6C1F8_9EURY</name>
<comment type="caution">
    <text evidence="2">The sequence shown here is derived from an EMBL/GenBank/DDBJ whole genome shotgun (WGS) entry which is preliminary data.</text>
</comment>
<dbReference type="Gene3D" id="3.40.50.300">
    <property type="entry name" value="P-loop containing nucleotide triphosphate hydrolases"/>
    <property type="match status" value="1"/>
</dbReference>
<evidence type="ECO:0000313" key="3">
    <source>
        <dbReference type="Proteomes" id="UP001597185"/>
    </source>
</evidence>
<evidence type="ECO:0000313" key="2">
    <source>
        <dbReference type="EMBL" id="MFD1571229.1"/>
    </source>
</evidence>
<dbReference type="AlphaFoldDB" id="A0ABD6C1F8"/>
<reference evidence="2 3" key="1">
    <citation type="journal article" date="2019" name="Int. J. Syst. Evol. Microbiol.">
        <title>The Global Catalogue of Microorganisms (GCM) 10K type strain sequencing project: providing services to taxonomists for standard genome sequencing and annotation.</title>
        <authorList>
            <consortium name="The Broad Institute Genomics Platform"/>
            <consortium name="The Broad Institute Genome Sequencing Center for Infectious Disease"/>
            <person name="Wu L."/>
            <person name="Ma J."/>
        </authorList>
    </citation>
    <scope>NUCLEOTIDE SEQUENCE [LARGE SCALE GENOMIC DNA]</scope>
    <source>
        <strain evidence="2 3">CGMCC 1.12689</strain>
    </source>
</reference>
<protein>
    <recommendedName>
        <fullName evidence="4">DNA helicase</fullName>
    </recommendedName>
</protein>
<organism evidence="2 3">
    <name type="scientific">Halorubrum laminariae</name>
    <dbReference type="NCBI Taxonomy" id="1433523"/>
    <lineage>
        <taxon>Archaea</taxon>
        <taxon>Methanobacteriati</taxon>
        <taxon>Methanobacteriota</taxon>
        <taxon>Stenosarchaea group</taxon>
        <taxon>Halobacteria</taxon>
        <taxon>Halobacteriales</taxon>
        <taxon>Haloferacaceae</taxon>
        <taxon>Halorubrum</taxon>
    </lineage>
</organism>
<evidence type="ECO:0000256" key="1">
    <source>
        <dbReference type="SAM" id="MobiDB-lite"/>
    </source>
</evidence>
<gene>
    <name evidence="2" type="ORF">ACFR9T_11625</name>
</gene>
<feature type="region of interest" description="Disordered" evidence="1">
    <location>
        <begin position="384"/>
        <end position="421"/>
    </location>
</feature>
<keyword evidence="3" id="KW-1185">Reference proteome</keyword>
<proteinExistence type="predicted"/>
<evidence type="ECO:0008006" key="4">
    <source>
        <dbReference type="Google" id="ProtNLM"/>
    </source>
</evidence>
<dbReference type="RefSeq" id="WP_256419366.1">
    <property type="nucleotide sequence ID" value="NZ_JANHDL010000018.1"/>
</dbReference>